<feature type="region of interest" description="Disordered" evidence="1">
    <location>
        <begin position="151"/>
        <end position="195"/>
    </location>
</feature>
<dbReference type="Proteomes" id="UP000053257">
    <property type="component" value="Unassembled WGS sequence"/>
</dbReference>
<protein>
    <recommendedName>
        <fullName evidence="2">JmjC domain-containing protein</fullName>
    </recommendedName>
</protein>
<dbReference type="OrthoDB" id="4161428at2759"/>
<dbReference type="InterPro" id="IPR003347">
    <property type="entry name" value="JmjC_dom"/>
</dbReference>
<dbReference type="EMBL" id="KN840790">
    <property type="protein sequence ID" value="KIP01443.1"/>
    <property type="molecule type" value="Genomic_DNA"/>
</dbReference>
<feature type="compositionally biased region" description="Low complexity" evidence="1">
    <location>
        <begin position="279"/>
        <end position="300"/>
    </location>
</feature>
<dbReference type="AlphaFoldDB" id="A0A0C3P9Q4"/>
<dbReference type="STRING" id="745531.A0A0C3P9Q4"/>
<reference evidence="3 4" key="1">
    <citation type="journal article" date="2014" name="PLoS Genet.">
        <title>Analysis of the Phlebiopsis gigantea genome, transcriptome and secretome provides insight into its pioneer colonization strategies of wood.</title>
        <authorList>
            <person name="Hori C."/>
            <person name="Ishida T."/>
            <person name="Igarashi K."/>
            <person name="Samejima M."/>
            <person name="Suzuki H."/>
            <person name="Master E."/>
            <person name="Ferreira P."/>
            <person name="Ruiz-Duenas F.J."/>
            <person name="Held B."/>
            <person name="Canessa P."/>
            <person name="Larrondo L.F."/>
            <person name="Schmoll M."/>
            <person name="Druzhinina I.S."/>
            <person name="Kubicek C.P."/>
            <person name="Gaskell J.A."/>
            <person name="Kersten P."/>
            <person name="St John F."/>
            <person name="Glasner J."/>
            <person name="Sabat G."/>
            <person name="Splinter BonDurant S."/>
            <person name="Syed K."/>
            <person name="Yadav J."/>
            <person name="Mgbeahuruike A.C."/>
            <person name="Kovalchuk A."/>
            <person name="Asiegbu F.O."/>
            <person name="Lackner G."/>
            <person name="Hoffmeister D."/>
            <person name="Rencoret J."/>
            <person name="Gutierrez A."/>
            <person name="Sun H."/>
            <person name="Lindquist E."/>
            <person name="Barry K."/>
            <person name="Riley R."/>
            <person name="Grigoriev I.V."/>
            <person name="Henrissat B."/>
            <person name="Kues U."/>
            <person name="Berka R.M."/>
            <person name="Martinez A.T."/>
            <person name="Covert S.F."/>
            <person name="Blanchette R.A."/>
            <person name="Cullen D."/>
        </authorList>
    </citation>
    <scope>NUCLEOTIDE SEQUENCE [LARGE SCALE GENOMIC DNA]</scope>
    <source>
        <strain evidence="3 4">11061_1 CR5-6</strain>
    </source>
</reference>
<feature type="compositionally biased region" description="Pro residues" evidence="1">
    <location>
        <begin position="305"/>
        <end position="319"/>
    </location>
</feature>
<proteinExistence type="predicted"/>
<evidence type="ECO:0000256" key="1">
    <source>
        <dbReference type="SAM" id="MobiDB-lite"/>
    </source>
</evidence>
<dbReference type="SUPFAM" id="SSF51197">
    <property type="entry name" value="Clavaminate synthase-like"/>
    <property type="match status" value="1"/>
</dbReference>
<feature type="compositionally biased region" description="Pro residues" evidence="1">
    <location>
        <begin position="242"/>
        <end position="260"/>
    </location>
</feature>
<evidence type="ECO:0000313" key="3">
    <source>
        <dbReference type="EMBL" id="KIP01443.1"/>
    </source>
</evidence>
<evidence type="ECO:0000259" key="2">
    <source>
        <dbReference type="PROSITE" id="PS51184"/>
    </source>
</evidence>
<dbReference type="PROSITE" id="PS51184">
    <property type="entry name" value="JMJC"/>
    <property type="match status" value="1"/>
</dbReference>
<feature type="region of interest" description="Disordered" evidence="1">
    <location>
        <begin position="820"/>
        <end position="869"/>
    </location>
</feature>
<feature type="domain" description="JmjC" evidence="2">
    <location>
        <begin position="532"/>
        <end position="717"/>
    </location>
</feature>
<feature type="compositionally biased region" description="Low complexity" evidence="1">
    <location>
        <begin position="218"/>
        <end position="229"/>
    </location>
</feature>
<dbReference type="HOGENOM" id="CLU_325190_0_0_1"/>
<organism evidence="3 4">
    <name type="scientific">Phlebiopsis gigantea (strain 11061_1 CR5-6)</name>
    <name type="common">White-rot fungus</name>
    <name type="synonym">Peniophora gigantea</name>
    <dbReference type="NCBI Taxonomy" id="745531"/>
    <lineage>
        <taxon>Eukaryota</taxon>
        <taxon>Fungi</taxon>
        <taxon>Dikarya</taxon>
        <taxon>Basidiomycota</taxon>
        <taxon>Agaricomycotina</taxon>
        <taxon>Agaricomycetes</taxon>
        <taxon>Polyporales</taxon>
        <taxon>Phanerochaetaceae</taxon>
        <taxon>Phlebiopsis</taxon>
    </lineage>
</organism>
<feature type="region of interest" description="Disordered" evidence="1">
    <location>
        <begin position="218"/>
        <end position="334"/>
    </location>
</feature>
<name>A0A0C3P9Q4_PHLG1</name>
<sequence length="887" mass="97413">MAIPANAILGVCGDIFVSPGSVQIRAQAPAQASFAFVERWESWTRPSPRLPHPLVQDSFLEYRATFNTFGYGAAATIKNNWAKEWKKNNLTALISKWDKTYEIISTPREIQTLEKFIKAANPDGKFTSLQPSQIADFILRSLRLVPQFTQPIHDNQVPSPVSPSRGPLHDRRHNLSGQGDGVDATTPSPTIPRPAQLVVGIPPAITAHAPSAIAALAPSPTSSSLVPPIGLTPMEDRNCPQLPAPPSPRPSPPRTPPPILSPLVIPGNVEDLPLPNTASPSHTPSSLGPLSSLSPSPKSPQTQPYDPPSLHPLLQPPSPTHYREPPTGTKAPGHVVFQNGMELPLPWYTEDLNDCDCKMLKYLADGHDATAAQVNTDLPTSLHHGGAMVKVLEMDTHPTRTPEAAAAANKLVKQVRAALSQGQSVLLLPLEIDQHNQWQWDAQDLAELTGGTEPDGFSLEKRVQWQSSRERMKQRSAGPDEQLPGPLVSGTMQEFKDTVDNSKDCVNLLDIPTSKGSVPWIIRGSMLSPIDFGSRLADDQYALDATQHELQANYLDTDITQQRQWALATGPGFFTYAHVDGSGLCTWLYLTAGAKEWNLLRPKTLNHPKKLGPPMEENTPAERNPHKRKVPQEIKYKDVYEAFKTLANCAHNHNEAADILPELADTYGFLLRPGVLFIQAPGTFHQVSTLEPSIAMGGHFTMYDTLHLTEWTRRWLHEVGGAGTNTYHRSMNRILANMVIAWAVRGTKQVPTRTFYSLARMIKEEGEGLWADHISDELPKGSAATAAFRACREETAKACKWAKAIIEAIMKHNKITDADLWPGNPARDAKKRKTQSQKINGLGVADVRNPGPPQFPDDQPFYSPGDADDVVTLPHNQLKAILQKLRG</sequence>
<accession>A0A0C3P9Q4</accession>
<gene>
    <name evidence="3" type="ORF">PHLGIDRAFT_17193</name>
</gene>
<keyword evidence="4" id="KW-1185">Reference proteome</keyword>
<feature type="region of interest" description="Disordered" evidence="1">
    <location>
        <begin position="605"/>
        <end position="628"/>
    </location>
</feature>
<evidence type="ECO:0000313" key="4">
    <source>
        <dbReference type="Proteomes" id="UP000053257"/>
    </source>
</evidence>
<dbReference type="Gene3D" id="2.60.120.650">
    <property type="entry name" value="Cupin"/>
    <property type="match status" value="1"/>
</dbReference>